<evidence type="ECO:0000259" key="12">
    <source>
        <dbReference type="PROSITE" id="PS50022"/>
    </source>
</evidence>
<dbReference type="InterPro" id="IPR046791">
    <property type="entry name" value="Polycystin_dom"/>
</dbReference>
<dbReference type="Gene3D" id="2.60.220.50">
    <property type="match status" value="1"/>
</dbReference>
<feature type="transmembrane region" description="Helical" evidence="11">
    <location>
        <begin position="1574"/>
        <end position="1593"/>
    </location>
</feature>
<evidence type="ECO:0000256" key="7">
    <source>
        <dbReference type="ARBA" id="ARBA00023157"/>
    </source>
</evidence>
<dbReference type="FunFam" id="2.60.60.20:FF:000019">
    <property type="entry name" value="Uncharacterized protein"/>
    <property type="match status" value="1"/>
</dbReference>
<dbReference type="SUPFAM" id="SSF49723">
    <property type="entry name" value="Lipase/lipooxygenase domain (PLAT/LH2 domain)"/>
    <property type="match status" value="1"/>
</dbReference>
<evidence type="ECO:0000256" key="11">
    <source>
        <dbReference type="SAM" id="Phobius"/>
    </source>
</evidence>
<dbReference type="SUPFAM" id="SSF49785">
    <property type="entry name" value="Galactose-binding domain-like"/>
    <property type="match status" value="1"/>
</dbReference>
<dbReference type="EMBL" id="GG666549">
    <property type="protein sequence ID" value="EEN56693.1"/>
    <property type="molecule type" value="Genomic_DNA"/>
</dbReference>
<dbReference type="PANTHER" id="PTHR10877">
    <property type="entry name" value="POLYCYSTIN FAMILY MEMBER"/>
    <property type="match status" value="1"/>
</dbReference>
<organism>
    <name type="scientific">Branchiostoma floridae</name>
    <name type="common">Florida lancelet</name>
    <name type="synonym">Amphioxus</name>
    <dbReference type="NCBI Taxonomy" id="7739"/>
    <lineage>
        <taxon>Eukaryota</taxon>
        <taxon>Metazoa</taxon>
        <taxon>Chordata</taxon>
        <taxon>Cephalochordata</taxon>
        <taxon>Leptocardii</taxon>
        <taxon>Amphioxiformes</taxon>
        <taxon>Branchiostomatidae</taxon>
        <taxon>Branchiostoma</taxon>
    </lineage>
</organism>
<proteinExistence type="inferred from homology"/>
<dbReference type="Gene3D" id="1.10.287.70">
    <property type="match status" value="1"/>
</dbReference>
<dbReference type="SMART" id="SM00308">
    <property type="entry name" value="LH2"/>
    <property type="match status" value="1"/>
</dbReference>
<reference evidence="15" key="1">
    <citation type="journal article" date="2008" name="Nature">
        <title>The amphioxus genome and the evolution of the chordate karyotype.</title>
        <authorList>
            <consortium name="US DOE Joint Genome Institute (JGI-PGF)"/>
            <person name="Putnam N.H."/>
            <person name="Butts T."/>
            <person name="Ferrier D.E.K."/>
            <person name="Furlong R.F."/>
            <person name="Hellsten U."/>
            <person name="Kawashima T."/>
            <person name="Robinson-Rechavi M."/>
            <person name="Shoguchi E."/>
            <person name="Terry A."/>
            <person name="Yu J.-K."/>
            <person name="Benito-Gutierrez E.L."/>
            <person name="Dubchak I."/>
            <person name="Garcia-Fernandez J."/>
            <person name="Gibson-Brown J.J."/>
            <person name="Grigoriev I.V."/>
            <person name="Horton A.C."/>
            <person name="de Jong P.J."/>
            <person name="Jurka J."/>
            <person name="Kapitonov V.V."/>
            <person name="Kohara Y."/>
            <person name="Kuroki Y."/>
            <person name="Lindquist E."/>
            <person name="Lucas S."/>
            <person name="Osoegawa K."/>
            <person name="Pennacchio L.A."/>
            <person name="Salamov A.A."/>
            <person name="Satou Y."/>
            <person name="Sauka-Spengler T."/>
            <person name="Schmutz J."/>
            <person name="Shin-I T."/>
            <person name="Toyoda A."/>
            <person name="Bronner-Fraser M."/>
            <person name="Fujiyama A."/>
            <person name="Holland L.Z."/>
            <person name="Holland P.W.H."/>
            <person name="Satoh N."/>
            <person name="Rokhsar D.S."/>
        </authorList>
    </citation>
    <scope>NUCLEOTIDE SEQUENCE [LARGE SCALE GENOMIC DNA]</scope>
    <source>
        <strain evidence="15">S238N-H82</strain>
        <tissue evidence="15">Testes</tissue>
    </source>
</reference>
<evidence type="ECO:0000256" key="6">
    <source>
        <dbReference type="ARBA" id="ARBA00023136"/>
    </source>
</evidence>
<feature type="region of interest" description="Disordered" evidence="10">
    <location>
        <begin position="172"/>
        <end position="207"/>
    </location>
</feature>
<evidence type="ECO:0000256" key="9">
    <source>
        <dbReference type="PROSITE-ProRule" id="PRU00152"/>
    </source>
</evidence>
<dbReference type="FunFam" id="2.60.220.50:FF:000032">
    <property type="entry name" value="Uncharacterized protein"/>
    <property type="match status" value="1"/>
</dbReference>
<feature type="region of interest" description="Disordered" evidence="10">
    <location>
        <begin position="2008"/>
        <end position="2037"/>
    </location>
</feature>
<dbReference type="InterPro" id="IPR046338">
    <property type="entry name" value="GAIN_dom_sf"/>
</dbReference>
<feature type="transmembrane region" description="Helical" evidence="11">
    <location>
        <begin position="1782"/>
        <end position="1804"/>
    </location>
</feature>
<evidence type="ECO:0000256" key="8">
    <source>
        <dbReference type="ARBA" id="ARBA00023180"/>
    </source>
</evidence>
<dbReference type="InterPro" id="IPR036392">
    <property type="entry name" value="PLAT/LH2_dom_sf"/>
</dbReference>
<evidence type="ECO:0000259" key="14">
    <source>
        <dbReference type="PROSITE" id="PS50221"/>
    </source>
</evidence>
<evidence type="ECO:0000259" key="13">
    <source>
        <dbReference type="PROSITE" id="PS50095"/>
    </source>
</evidence>
<evidence type="ECO:0000256" key="10">
    <source>
        <dbReference type="SAM" id="MobiDB-lite"/>
    </source>
</evidence>
<feature type="domain" description="GAIN-B" evidence="14">
    <location>
        <begin position="1224"/>
        <end position="1351"/>
    </location>
</feature>
<dbReference type="GO" id="GO:0005509">
    <property type="term" value="F:calcium ion binding"/>
    <property type="evidence" value="ECO:0007669"/>
    <property type="project" value="InterPro"/>
</dbReference>
<feature type="compositionally biased region" description="Polar residues" evidence="10">
    <location>
        <begin position="190"/>
        <end position="201"/>
    </location>
</feature>
<dbReference type="InterPro" id="IPR013122">
    <property type="entry name" value="PKD1_2_channel"/>
</dbReference>
<gene>
    <name evidence="15" type="ORF">BRAFLDRAFT_67745</name>
</gene>
<dbReference type="InParanoid" id="C3YSJ2"/>
<feature type="compositionally biased region" description="Polar residues" evidence="10">
    <location>
        <begin position="353"/>
        <end position="364"/>
    </location>
</feature>
<keyword evidence="5 11" id="KW-1133">Transmembrane helix</keyword>
<feature type="transmembrane region" description="Helical" evidence="11">
    <location>
        <begin position="1862"/>
        <end position="1881"/>
    </location>
</feature>
<keyword evidence="8" id="KW-0325">Glycoprotein</keyword>
<feature type="transmembrane region" description="Helical" evidence="11">
    <location>
        <begin position="1366"/>
        <end position="1384"/>
    </location>
</feature>
<feature type="transmembrane region" description="Helical" evidence="11">
    <location>
        <begin position="1738"/>
        <end position="1762"/>
    </location>
</feature>
<comment type="caution">
    <text evidence="9">Lacks conserved residue(s) required for the propagation of feature annotation.</text>
</comment>
<feature type="domain" description="PLAT" evidence="13">
    <location>
        <begin position="1411"/>
        <end position="1528"/>
    </location>
</feature>
<feature type="transmembrane region" description="Helical" evidence="11">
    <location>
        <begin position="2352"/>
        <end position="2371"/>
    </location>
</feature>
<dbReference type="InterPro" id="IPR051223">
    <property type="entry name" value="Polycystin"/>
</dbReference>
<comment type="subcellular location">
    <subcellularLocation>
        <location evidence="1">Membrane</location>
        <topology evidence="1">Multi-pass membrane protein</topology>
    </subcellularLocation>
</comment>
<dbReference type="Pfam" id="PF20519">
    <property type="entry name" value="Polycystin_dom"/>
    <property type="match status" value="1"/>
</dbReference>
<evidence type="ECO:0000256" key="1">
    <source>
        <dbReference type="ARBA" id="ARBA00004141"/>
    </source>
</evidence>
<dbReference type="eggNOG" id="KOG3599">
    <property type="taxonomic scope" value="Eukaryota"/>
</dbReference>
<keyword evidence="4" id="KW-0732">Signal</keyword>
<dbReference type="FunFam" id="1.10.287.70:FF:000333">
    <property type="entry name" value="Uncharacterized protein"/>
    <property type="match status" value="1"/>
</dbReference>
<dbReference type="InterPro" id="IPR001024">
    <property type="entry name" value="PLAT/LH2_dom"/>
</dbReference>
<sequence length="2443" mass="273798">MASGAGQRSILSAEALSRCADLGRRISQQHRKRRYPWQPGLEFDWLPSVLEEKLKDGRQFPMKLGIFSFFEWASEWDPMFCLMTNRRLDLRLPIGGQLQPTQILRRACSPFAVSTQLFRYEHTDPNLITMAYRRLLELQESHQSYRAPTPPPNADTVDQALLALERQTCSLQQQASQDQEVGRHRPQRPPVNNKNRYARSSPTKEERYRALDQHAERLYHHKLKTQMFGEDLSASKLPPKKRGKKVRAQEKLHQLEQERHNAVPFNEDHQQVRMARTTAMFGEDLSKKASTCRMPAQPSLVGVQTSEGMVGEERMRCRMYPDKDEETVYVTLEERRPHRRKQAASKDSEKTTTKLPSLTPQHHSLTGKRTAAGSTISDLPSLKGPKPPVAAKSDNAMAAENLQTKKRASHRRTRDSRALKRRFVRLLRDPSWVVDSAGNGDAARALDGDTRTYWNPRFLGQNYNNWYIVLDLTAPFTITRVDVTNVGDTAHDATAFTLQKSQLGSPYNWEDVVTVTTVQAGTNRRQEFGGFQGTARYWRFRITRTYSGWQPWLKELDLHGDDLTAPCETVHAANCLATSPGYGPPGNQPCNVTLDIHEGIRSIDNPLQVHQCGNIIINTLVSFQCDHAYKVLSMEVLPDDVIADKLRLDLPPNTLPAGLFMVQVTVTMEVPEVGHTSIGVAQTWLEVLPFPIVAFTGFTGTTRSQAVGHLRVTAFLSHDSRCQVPNDQLSYNWTCEAVSYPNPPEADSDPDGGFLHFDMNTVPVPLGSVVKVRVTIAAEGHQPGHTYVDVHTTGDISLGGCLQNCNPGDLLAHEILHLIIPPYVPASPNSGLNLWTLVEAPADFPGIDWTNDTLLVNDDTLQVRPNVFTVPGYYTIRATNYFDVNFPRIGEYRFLVIRNPVPLRLLQDNSAEIPPDVCSVRPAGGVSLVDKFCIVCEDFYDEVGPLKMDVKYKVEPGGVEAAKVRFPGERQAAPTDIVLNVFSGWVFYTYMLNIAPGNITIEVVISSADGRHTTIQLERFFATDIVTENMANVELQDYDGITGLATTIMMVTAFPEYVSGNAQVNGSISLKHAFGKLRELSVNYNLTVEEVNIATAYIFTGAAHVFKASEVKALWEQEDGVGFSDMLEKVHVRIKREDPADSSEQLYTVAGASDSFVRVPSFSSLAGDGCLGGETAGVQTFHFHARRNMSAMSFSLDFSSTLFPHDVTMWLRKHKPPTPDTYDWTATLPVPEDQLVTVPWMNGSSLASSAYQWLLLEDEIAITDLDVDIYNRTDYFIGLRFGSEVDRASGEIVEFTLYVFETSCVYFQENETHLWQSDGCKVGPMSNITHIHCQCDHLTKFAGFVPPNPLNIQQALSANILENPTGLILVLAVFTSYVMGVIWARKADRKDIAKAGVGLLPGHVLNPRKECQYLITVYTGFRVNAGTTAEITLVLYGSQYESPPLTLRDDSRCLFEQGSVDSFLVSTEEPLGVLTHMRVWHNNAGFSPSWYLSQIVVANRETKVTTYFLSNRWFAIDEGDGKIDRIIPTSVEKDITKFHNLFLAKSSREMNDDHLWFSVAGRPARSPFTRVQRLSCCLTLLYSMMLTNIMFFGRGDDFYPPEPIRFAGLKINPPISLPQLMIGIQSAAIILPVNLLIAFLFRNSRSGAQKKSIRKKLKPGSGVQPAKSEPGRHRGPKKEETFISDNPDTPSVWYPIARGRPVPIQKLRVVQSSLDVDVKESCKTHDNAAHGQKSSLPWWGVFIGWLLVWSASFVAAFFTVLYTLSFGKAKAEAWACTFVTSFVTDLFLVQPVKLVLVAVIFALYTKKPVEDKDPPPTPTGNDEEYVIYNEFPVEVRSTSPPDEDVLAEARARSAEKRKRRAAVLEVLVFGLFVTVIMLTAYQEQSPLAFYMTQNVKEQIMGEGFSDVNDIESFWSWLEDELIPTTRSAEWYNGRTLAADTVLQDMLTHPLDSVQLRQLRLKQGQLCETAKRLQHITPLCTVGFSKLTEDIDDYTQGWIRENETFDTTDPVLCTPTSPTPTSTVGTPTPPTPTSTMDTVTGADCVSSLLTAEELETPWKYNHDASLINSFPYFGQHGTYRAGGYNVPLGKTRASGLRLATFLQQRGWLDERTRAVIVELILYNPHANLFSMVTLVVEFTNLGAAYRGGEVVTLRLMQQEAILLLALRAVLAVFILVFVIKEAERLFSRPMEYLKDFWSWVELLVIAIGIATLGVYFNAQSIIDKAAEQRASSSSVLDLYKSAVNWFQVYTYLLAFLICCGTLKFIRLLRFNSHVYALTMTIRKSARPVLLFTIIAGIILMAFTQMGNLLFGIKLQDYKNILTSLTSLCTMMLGVFDFDALVDGHYILGPLMFFSYQVMMQFILLSMFMAILMDVYAEESQDPNTDDLKMVAFIRETTSEAAEKANRTLSTVGNRNVTKTAQVGTPDMDNSRKFSNVFEELAGKI</sequence>
<comment type="similarity">
    <text evidence="2">Belongs to the polycystin family.</text>
</comment>
<dbReference type="Gene3D" id="2.60.60.20">
    <property type="entry name" value="PLAT/LH2 domain"/>
    <property type="match status" value="1"/>
</dbReference>
<dbReference type="InterPro" id="IPR000421">
    <property type="entry name" value="FA58C"/>
</dbReference>
<feature type="domain" description="F5/8 type C" evidence="12">
    <location>
        <begin position="412"/>
        <end position="561"/>
    </location>
</feature>
<feature type="transmembrane region" description="Helical" evidence="11">
    <location>
        <begin position="1620"/>
        <end position="1641"/>
    </location>
</feature>
<dbReference type="Pfam" id="PF01825">
    <property type="entry name" value="GPS"/>
    <property type="match status" value="1"/>
</dbReference>
<dbReference type="PANTHER" id="PTHR10877:SF194">
    <property type="entry name" value="LOCATION OF VULVA DEFECTIVE 1"/>
    <property type="match status" value="1"/>
</dbReference>
<dbReference type="InterPro" id="IPR057244">
    <property type="entry name" value="GAIN_B"/>
</dbReference>
<keyword evidence="6 11" id="KW-0472">Membrane</keyword>
<dbReference type="InterPro" id="IPR000203">
    <property type="entry name" value="GPS"/>
</dbReference>
<dbReference type="Gene3D" id="2.60.120.260">
    <property type="entry name" value="Galactose-binding domain-like"/>
    <property type="match status" value="1"/>
</dbReference>
<dbReference type="InterPro" id="IPR003915">
    <property type="entry name" value="PKD_2"/>
</dbReference>
<dbReference type="Pfam" id="PF01477">
    <property type="entry name" value="PLAT"/>
    <property type="match status" value="1"/>
</dbReference>
<feature type="transmembrane region" description="Helical" evidence="11">
    <location>
        <begin position="2287"/>
        <end position="2307"/>
    </location>
</feature>
<dbReference type="SMART" id="SM00303">
    <property type="entry name" value="GPS"/>
    <property type="match status" value="1"/>
</dbReference>
<dbReference type="GO" id="GO:0016020">
    <property type="term" value="C:membrane"/>
    <property type="evidence" value="ECO:0007669"/>
    <property type="project" value="UniProtKB-SubCell"/>
</dbReference>
<accession>C3YSJ2</accession>
<evidence type="ECO:0000313" key="15">
    <source>
        <dbReference type="EMBL" id="EEN56693.1"/>
    </source>
</evidence>
<dbReference type="PRINTS" id="PR01433">
    <property type="entry name" value="POLYCYSTIN2"/>
</dbReference>
<feature type="compositionally biased region" description="Basic and acidic residues" evidence="10">
    <location>
        <begin position="1669"/>
        <end position="1681"/>
    </location>
</feature>
<dbReference type="PROSITE" id="PS50221">
    <property type="entry name" value="GAIN_B"/>
    <property type="match status" value="1"/>
</dbReference>
<feature type="compositionally biased region" description="Low complexity" evidence="10">
    <location>
        <begin position="2009"/>
        <end position="2025"/>
    </location>
</feature>
<dbReference type="Pfam" id="PF22633">
    <property type="entry name" value="F5_F8_type_C_2"/>
    <property type="match status" value="1"/>
</dbReference>
<feature type="transmembrane region" description="Helical" evidence="11">
    <location>
        <begin position="2198"/>
        <end position="2217"/>
    </location>
</feature>
<feature type="region of interest" description="Disordered" evidence="10">
    <location>
        <begin position="333"/>
        <end position="391"/>
    </location>
</feature>
<keyword evidence="3 11" id="KW-0812">Transmembrane</keyword>
<evidence type="ECO:0000256" key="2">
    <source>
        <dbReference type="ARBA" id="ARBA00007200"/>
    </source>
</evidence>
<dbReference type="PROSITE" id="PS50095">
    <property type="entry name" value="PLAT"/>
    <property type="match status" value="1"/>
</dbReference>
<dbReference type="InterPro" id="IPR008979">
    <property type="entry name" value="Galactose-bd-like_sf"/>
</dbReference>
<evidence type="ECO:0008006" key="16">
    <source>
        <dbReference type="Google" id="ProtNLM"/>
    </source>
</evidence>
<feature type="transmembrane region" description="Helical" evidence="11">
    <location>
        <begin position="2247"/>
        <end position="2267"/>
    </location>
</feature>
<evidence type="ECO:0000256" key="3">
    <source>
        <dbReference type="ARBA" id="ARBA00022692"/>
    </source>
</evidence>
<keyword evidence="7" id="KW-1015">Disulfide bond</keyword>
<dbReference type="Pfam" id="PF08016">
    <property type="entry name" value="PKD_channel"/>
    <property type="match status" value="1"/>
</dbReference>
<feature type="transmembrane region" description="Helical" evidence="11">
    <location>
        <begin position="2159"/>
        <end position="2178"/>
    </location>
</feature>
<dbReference type="PROSITE" id="PS50022">
    <property type="entry name" value="FA58C_3"/>
    <property type="match status" value="1"/>
</dbReference>
<name>C3YSJ2_BRAFL</name>
<feature type="region of interest" description="Disordered" evidence="10">
    <location>
        <begin position="1650"/>
        <end position="1682"/>
    </location>
</feature>
<evidence type="ECO:0000256" key="4">
    <source>
        <dbReference type="ARBA" id="ARBA00022729"/>
    </source>
</evidence>
<protein>
    <recommendedName>
        <fullName evidence="16">Polycystic kidney disease protein 1-like 2</fullName>
    </recommendedName>
</protein>
<evidence type="ECO:0000256" key="5">
    <source>
        <dbReference type="ARBA" id="ARBA00022989"/>
    </source>
</evidence>